<keyword evidence="3" id="KW-1185">Reference proteome</keyword>
<reference evidence="2 3" key="1">
    <citation type="submission" date="2007-01" db="EMBL/GenBank/DDBJ databases">
        <title>Complete sequence of Psychromonas ingrahamii 37.</title>
        <authorList>
            <consortium name="US DOE Joint Genome Institute"/>
            <person name="Copeland A."/>
            <person name="Lucas S."/>
            <person name="Lapidus A."/>
            <person name="Barry K."/>
            <person name="Detter J.C."/>
            <person name="Glavina del Rio T."/>
            <person name="Hammon N."/>
            <person name="Israni S."/>
            <person name="Dalin E."/>
            <person name="Tice H."/>
            <person name="Pitluck S."/>
            <person name="Thompson L.S."/>
            <person name="Brettin T."/>
            <person name="Bruce D."/>
            <person name="Han C."/>
            <person name="Tapia R."/>
            <person name="Schmutz J."/>
            <person name="Larimer F."/>
            <person name="Land M."/>
            <person name="Hauser L."/>
            <person name="Kyrpides N."/>
            <person name="Ivanova N."/>
            <person name="Staley J."/>
            <person name="Richardson P."/>
        </authorList>
    </citation>
    <scope>NUCLEOTIDE SEQUENCE [LARGE SCALE GENOMIC DNA]</scope>
    <source>
        <strain evidence="2 3">37</strain>
    </source>
</reference>
<dbReference type="STRING" id="357804.Ping_2583"/>
<name>A1SXT8_PSYIN</name>
<keyword evidence="1" id="KW-0175">Coiled coil</keyword>
<dbReference type="EMBL" id="CP000510">
    <property type="protein sequence ID" value="ABM04303.1"/>
    <property type="molecule type" value="Genomic_DNA"/>
</dbReference>
<feature type="coiled-coil region" evidence="1">
    <location>
        <begin position="100"/>
        <end position="127"/>
    </location>
</feature>
<evidence type="ECO:0000313" key="3">
    <source>
        <dbReference type="Proteomes" id="UP000000639"/>
    </source>
</evidence>
<sequence>MKIEKRGDYLKMSKAQLVDDRVEIIKKALKTIKKHRGERITPFSERLSEHIKSEFNENIVSTTLRTNKDYRRLVDGFLDKGAVVKDSSVRQELMIERSSVRLLKKQVATLEQELSKQLSEVSLLEDKNIRIRTQKEPVIDDSSAFSIIMKLLNTLGMDSIKITEDVVIDTASIIPKTLFTKEDCPEFFEWYLKNTKAHLI</sequence>
<evidence type="ECO:0000313" key="2">
    <source>
        <dbReference type="EMBL" id="ABM04303.1"/>
    </source>
</evidence>
<protein>
    <submittedName>
        <fullName evidence="2">Uncharacterized protein</fullName>
    </submittedName>
</protein>
<accession>A1SXT8</accession>
<dbReference type="AlphaFoldDB" id="A1SXT8"/>
<organism evidence="2 3">
    <name type="scientific">Psychromonas ingrahamii (strain DSM 17664 / CCUG 51855 / 37)</name>
    <dbReference type="NCBI Taxonomy" id="357804"/>
    <lineage>
        <taxon>Bacteria</taxon>
        <taxon>Pseudomonadati</taxon>
        <taxon>Pseudomonadota</taxon>
        <taxon>Gammaproteobacteria</taxon>
        <taxon>Alteromonadales</taxon>
        <taxon>Psychromonadaceae</taxon>
        <taxon>Psychromonas</taxon>
    </lineage>
</organism>
<evidence type="ECO:0000256" key="1">
    <source>
        <dbReference type="SAM" id="Coils"/>
    </source>
</evidence>
<proteinExistence type="predicted"/>
<gene>
    <name evidence="2" type="ordered locus">Ping_2583</name>
</gene>
<dbReference type="RefSeq" id="WP_011770861.1">
    <property type="nucleotide sequence ID" value="NC_008709.1"/>
</dbReference>
<dbReference type="Proteomes" id="UP000000639">
    <property type="component" value="Chromosome"/>
</dbReference>
<dbReference type="KEGG" id="pin:Ping_2583"/>
<dbReference type="HOGENOM" id="CLU_1365262_0_0_6"/>